<dbReference type="Pfam" id="PF00106">
    <property type="entry name" value="adh_short"/>
    <property type="match status" value="1"/>
</dbReference>
<organism evidence="2 3">
    <name type="scientific">Strongyloides papillosus</name>
    <name type="common">Intestinal threadworm</name>
    <dbReference type="NCBI Taxonomy" id="174720"/>
    <lineage>
        <taxon>Eukaryota</taxon>
        <taxon>Metazoa</taxon>
        <taxon>Ecdysozoa</taxon>
        <taxon>Nematoda</taxon>
        <taxon>Chromadorea</taxon>
        <taxon>Rhabditida</taxon>
        <taxon>Tylenchina</taxon>
        <taxon>Panagrolaimomorpha</taxon>
        <taxon>Strongyloidoidea</taxon>
        <taxon>Strongyloididae</taxon>
        <taxon>Strongyloides</taxon>
    </lineage>
</organism>
<dbReference type="PANTHER" id="PTHR43157">
    <property type="entry name" value="PHOSPHATIDYLINOSITOL-GLYCAN BIOSYNTHESIS CLASS F PROTEIN-RELATED"/>
    <property type="match status" value="1"/>
</dbReference>
<dbReference type="SUPFAM" id="SSF51735">
    <property type="entry name" value="NAD(P)-binding Rossmann-fold domains"/>
    <property type="match status" value="1"/>
</dbReference>
<dbReference type="PANTHER" id="PTHR43157:SF68">
    <property type="entry name" value="RETINOL DEHYDROGENASE 13"/>
    <property type="match status" value="1"/>
</dbReference>
<evidence type="ECO:0000313" key="3">
    <source>
        <dbReference type="WBParaSite" id="SPAL_0000360800.1"/>
    </source>
</evidence>
<dbReference type="PRINTS" id="PR00081">
    <property type="entry name" value="GDHRDH"/>
</dbReference>
<dbReference type="GO" id="GO:0016491">
    <property type="term" value="F:oxidoreductase activity"/>
    <property type="evidence" value="ECO:0007669"/>
    <property type="project" value="UniProtKB-KW"/>
</dbReference>
<proteinExistence type="predicted"/>
<dbReference type="InterPro" id="IPR036291">
    <property type="entry name" value="NAD(P)-bd_dom_sf"/>
</dbReference>
<name>A0A0N5BC60_STREA</name>
<dbReference type="CDD" id="cd05327">
    <property type="entry name" value="retinol-DH_like_SDR_c_like"/>
    <property type="match status" value="1"/>
</dbReference>
<dbReference type="STRING" id="174720.A0A0N5BC60"/>
<evidence type="ECO:0000313" key="2">
    <source>
        <dbReference type="Proteomes" id="UP000046392"/>
    </source>
</evidence>
<sequence length="346" mass="39508">MSTLSKIVEGLKSPWSIAFSVFGVTYGVYNVIDMTQSGEKYELKEDLEGKTYIVTGATSGLGKATAEELARHKARVIMACRDRNKCIQVRRDIVLATKNKNVYCRGLDLEDFDSVENFVKKISKGQHEIDRIDGLVNNAAIMERNREVNKAGIEKTMATNHMGTFLLTGLLMDKLLKQANNVRIVFLNSNIINRECNLDINDLNSEKDKFDGFKVYKKSKLAEALFAKELSERVKDTNINVLMTDPGRSSTSLAEKYDGKSFFLSRWILKVVSIFMGERKPGKAIRPVLYALVDSDSFDMNGVFLDRERKEQEWPVQSEDGMLRKQLWVTTEKWTKFYDHLKNLEL</sequence>
<keyword evidence="2" id="KW-1185">Reference proteome</keyword>
<protein>
    <submittedName>
        <fullName evidence="3">Retinol dehydrogenase 13</fullName>
    </submittedName>
</protein>
<reference evidence="3" key="1">
    <citation type="submission" date="2017-02" db="UniProtKB">
        <authorList>
            <consortium name="WormBaseParasite"/>
        </authorList>
    </citation>
    <scope>IDENTIFICATION</scope>
</reference>
<dbReference type="WBParaSite" id="SPAL_0000360800.1">
    <property type="protein sequence ID" value="SPAL_0000360800.1"/>
    <property type="gene ID" value="SPAL_0000360800"/>
</dbReference>
<dbReference type="Proteomes" id="UP000046392">
    <property type="component" value="Unplaced"/>
</dbReference>
<keyword evidence="1" id="KW-0560">Oxidoreductase</keyword>
<evidence type="ECO:0000256" key="1">
    <source>
        <dbReference type="ARBA" id="ARBA00023002"/>
    </source>
</evidence>
<dbReference type="Gene3D" id="3.40.50.720">
    <property type="entry name" value="NAD(P)-binding Rossmann-like Domain"/>
    <property type="match status" value="1"/>
</dbReference>
<accession>A0A0N5BC60</accession>
<dbReference type="AlphaFoldDB" id="A0A0N5BC60"/>
<dbReference type="InterPro" id="IPR002347">
    <property type="entry name" value="SDR_fam"/>
</dbReference>